<keyword evidence="3" id="KW-1015">Disulfide bond</keyword>
<dbReference type="Proteomes" id="UP000600214">
    <property type="component" value="Unassembled WGS sequence"/>
</dbReference>
<gene>
    <name evidence="5" type="ORF">GCM10007423_02660</name>
</gene>
<dbReference type="Gene3D" id="3.40.30.10">
    <property type="entry name" value="Glutaredoxin"/>
    <property type="match status" value="1"/>
</dbReference>
<name>A0ABQ1YDR5_9BACT</name>
<evidence type="ECO:0000256" key="3">
    <source>
        <dbReference type="ARBA" id="ARBA00023157"/>
    </source>
</evidence>
<sequence length="101" mass="11616">MIELYEKFSGDHLEFIGIACQDRFSPWTKAIEKDGIGIWKHILDLDQKEINDTKQKKTIAERFAVNSFPTKILIDRSGKIVARFHGGDDVKLEAKLKELLD</sequence>
<dbReference type="InterPro" id="IPR036249">
    <property type="entry name" value="Thioredoxin-like_sf"/>
</dbReference>
<proteinExistence type="predicted"/>
<evidence type="ECO:0000313" key="5">
    <source>
        <dbReference type="EMBL" id="GGH21497.1"/>
    </source>
</evidence>
<dbReference type="InterPro" id="IPR050553">
    <property type="entry name" value="Thioredoxin_ResA/DsbE_sf"/>
</dbReference>
<keyword evidence="2" id="KW-0201">Cytochrome c-type biogenesis</keyword>
<comment type="caution">
    <text evidence="5">The sequence shown here is derived from an EMBL/GenBank/DDBJ whole genome shotgun (WGS) entry which is preliminary data.</text>
</comment>
<keyword evidence="6" id="KW-1185">Reference proteome</keyword>
<comment type="subcellular location">
    <subcellularLocation>
        <location evidence="1">Cell envelope</location>
    </subcellularLocation>
</comment>
<evidence type="ECO:0000256" key="2">
    <source>
        <dbReference type="ARBA" id="ARBA00022748"/>
    </source>
</evidence>
<keyword evidence="4" id="KW-0676">Redox-active center</keyword>
<dbReference type="SUPFAM" id="SSF52833">
    <property type="entry name" value="Thioredoxin-like"/>
    <property type="match status" value="1"/>
</dbReference>
<dbReference type="PANTHER" id="PTHR42852">
    <property type="entry name" value="THIOL:DISULFIDE INTERCHANGE PROTEIN DSBE"/>
    <property type="match status" value="1"/>
</dbReference>
<organism evidence="5 6">
    <name type="scientific">Dyadobacter endophyticus</name>
    <dbReference type="NCBI Taxonomy" id="1749036"/>
    <lineage>
        <taxon>Bacteria</taxon>
        <taxon>Pseudomonadati</taxon>
        <taxon>Bacteroidota</taxon>
        <taxon>Cytophagia</taxon>
        <taxon>Cytophagales</taxon>
        <taxon>Spirosomataceae</taxon>
        <taxon>Dyadobacter</taxon>
    </lineage>
</organism>
<dbReference type="PANTHER" id="PTHR42852:SF6">
    <property type="entry name" value="THIOL:DISULFIDE INTERCHANGE PROTEIN DSBE"/>
    <property type="match status" value="1"/>
</dbReference>
<accession>A0ABQ1YDR5</accession>
<evidence type="ECO:0000256" key="4">
    <source>
        <dbReference type="ARBA" id="ARBA00023284"/>
    </source>
</evidence>
<evidence type="ECO:0000256" key="1">
    <source>
        <dbReference type="ARBA" id="ARBA00004196"/>
    </source>
</evidence>
<evidence type="ECO:0000313" key="6">
    <source>
        <dbReference type="Proteomes" id="UP000600214"/>
    </source>
</evidence>
<protein>
    <submittedName>
        <fullName evidence="5">Uncharacterized protein</fullName>
    </submittedName>
</protein>
<dbReference type="EMBL" id="BMIA01000001">
    <property type="protein sequence ID" value="GGH21497.1"/>
    <property type="molecule type" value="Genomic_DNA"/>
</dbReference>
<reference evidence="6" key="1">
    <citation type="journal article" date="2019" name="Int. J. Syst. Evol. Microbiol.">
        <title>The Global Catalogue of Microorganisms (GCM) 10K type strain sequencing project: providing services to taxonomists for standard genome sequencing and annotation.</title>
        <authorList>
            <consortium name="The Broad Institute Genomics Platform"/>
            <consortium name="The Broad Institute Genome Sequencing Center for Infectious Disease"/>
            <person name="Wu L."/>
            <person name="Ma J."/>
        </authorList>
    </citation>
    <scope>NUCLEOTIDE SEQUENCE [LARGE SCALE GENOMIC DNA]</scope>
    <source>
        <strain evidence="6">CGMCC 1.15288</strain>
    </source>
</reference>